<feature type="region of interest" description="Disordered" evidence="2">
    <location>
        <begin position="1"/>
        <end position="38"/>
    </location>
</feature>
<keyword evidence="4" id="KW-1185">Reference proteome</keyword>
<dbReference type="AlphaFoldDB" id="A0A2T9YWF0"/>
<organism evidence="3 4">
    <name type="scientific">Furculomyces boomerangus</name>
    <dbReference type="NCBI Taxonomy" id="61424"/>
    <lineage>
        <taxon>Eukaryota</taxon>
        <taxon>Fungi</taxon>
        <taxon>Fungi incertae sedis</taxon>
        <taxon>Zoopagomycota</taxon>
        <taxon>Kickxellomycotina</taxon>
        <taxon>Harpellomycetes</taxon>
        <taxon>Harpellales</taxon>
        <taxon>Harpellaceae</taxon>
        <taxon>Furculomyces</taxon>
    </lineage>
</organism>
<evidence type="ECO:0000256" key="2">
    <source>
        <dbReference type="SAM" id="MobiDB-lite"/>
    </source>
</evidence>
<feature type="coiled-coil region" evidence="1">
    <location>
        <begin position="68"/>
        <end position="102"/>
    </location>
</feature>
<keyword evidence="1" id="KW-0175">Coiled coil</keyword>
<sequence>MGHKKNRKQQQVGKKPNSTLNKNGIAKQKSRKIHNRNLLEKLNKTTHSSLLSEKIRGIGSKPLLESKNDIAKRVLNEQKRAVEEYEKQQEDIMVAIDDLAQLMSSK</sequence>
<gene>
    <name evidence="3" type="ORF">BB559_002312</name>
</gene>
<evidence type="ECO:0000313" key="3">
    <source>
        <dbReference type="EMBL" id="PVU96616.1"/>
    </source>
</evidence>
<dbReference type="Proteomes" id="UP000245699">
    <property type="component" value="Unassembled WGS sequence"/>
</dbReference>
<dbReference type="EMBL" id="MBFT01000137">
    <property type="protein sequence ID" value="PVU96616.1"/>
    <property type="molecule type" value="Genomic_DNA"/>
</dbReference>
<evidence type="ECO:0000256" key="1">
    <source>
        <dbReference type="SAM" id="Coils"/>
    </source>
</evidence>
<reference evidence="3 4" key="1">
    <citation type="journal article" date="2018" name="MBio">
        <title>Comparative Genomics Reveals the Core Gene Toolbox for the Fungus-Insect Symbiosis.</title>
        <authorList>
            <person name="Wang Y."/>
            <person name="Stata M."/>
            <person name="Wang W."/>
            <person name="Stajich J.E."/>
            <person name="White M.M."/>
            <person name="Moncalvo J.M."/>
        </authorList>
    </citation>
    <scope>NUCLEOTIDE SEQUENCE [LARGE SCALE GENOMIC DNA]</scope>
    <source>
        <strain evidence="3 4">AUS-77-4</strain>
    </source>
</reference>
<feature type="compositionally biased region" description="Polar residues" evidence="2">
    <location>
        <begin position="9"/>
        <end position="22"/>
    </location>
</feature>
<name>A0A2T9YWF0_9FUNG</name>
<proteinExistence type="predicted"/>
<protein>
    <submittedName>
        <fullName evidence="3">Uncharacterized protein</fullName>
    </submittedName>
</protein>
<accession>A0A2T9YWF0</accession>
<evidence type="ECO:0000313" key="4">
    <source>
        <dbReference type="Proteomes" id="UP000245699"/>
    </source>
</evidence>
<comment type="caution">
    <text evidence="3">The sequence shown here is derived from an EMBL/GenBank/DDBJ whole genome shotgun (WGS) entry which is preliminary data.</text>
</comment>